<dbReference type="AlphaFoldDB" id="A0A934K7L9"/>
<evidence type="ECO:0000256" key="3">
    <source>
        <dbReference type="ARBA" id="ARBA00022630"/>
    </source>
</evidence>
<protein>
    <submittedName>
        <fullName evidence="7">FAD-dependent oxidoreductase</fullName>
    </submittedName>
</protein>
<dbReference type="InterPro" id="IPR059103">
    <property type="entry name" value="FixC-like_C"/>
</dbReference>
<evidence type="ECO:0000256" key="5">
    <source>
        <dbReference type="ARBA" id="ARBA00023002"/>
    </source>
</evidence>
<comment type="similarity">
    <text evidence="2">Belongs to the ETF-QO/FixC family.</text>
</comment>
<evidence type="ECO:0000313" key="7">
    <source>
        <dbReference type="EMBL" id="MBJ7601902.1"/>
    </source>
</evidence>
<proteinExistence type="inferred from homology"/>
<dbReference type="RefSeq" id="WP_338176285.1">
    <property type="nucleotide sequence ID" value="NZ_JAEKNQ010000010.1"/>
</dbReference>
<keyword evidence="4" id="KW-0274">FAD</keyword>
<dbReference type="Pfam" id="PF12831">
    <property type="entry name" value="FAD_oxidored"/>
    <property type="match status" value="1"/>
</dbReference>
<feature type="domain" description="FixC-like C-terminal" evidence="6">
    <location>
        <begin position="379"/>
        <end position="436"/>
    </location>
</feature>
<sequence>MSEEEKLDAIVVGAGPAGTAAALTMAKAGLQVALIEKGAKPGSKNVMGGILYTHFLEAVVGESWQQAPLERPIIEEQRWLMTEEAAIRLVGYKNLRNRVHPHSFSVLRARFDAWFAAQAEAAGAFLLPETVVEQLVVENGRVVGVKTPTEELRADVTVVCEGVGLGSKLLERAGLKTPLRANQVAMAVKEVISLDEGLIESRFNCEPGEGASIECYGDATRGLSGFMFIYTNRDTLSVGGGALLSEMSDTRLSRAELAERAPNAILEHFKSHPAIRPLLAGGETVEFLAKMIPEGGHRAIPKLFGDGYVVCGDAAMLSNPVHREGSNLAMESGRLAGETIIHAREKSDFSASSLREYKGKLDQSWIMADMRKYDKAVPLLEHNQRLLGKYPGIMDSALDEFFRVDGVSKWEKQRRISKMVRKEGGLRLIRDSVKAGLSLYRPFRR</sequence>
<dbReference type="SUPFAM" id="SSF54373">
    <property type="entry name" value="FAD-linked reductases, C-terminal domain"/>
    <property type="match status" value="1"/>
</dbReference>
<dbReference type="PANTHER" id="PTHR43624:SF2">
    <property type="entry name" value="ELECTRON TRANSFER FLAVOPROTEIN-QUINONE OXIDOREDUCTASE YDIS-RELATED"/>
    <property type="match status" value="1"/>
</dbReference>
<accession>A0A934K7L9</accession>
<name>A0A934K7L9_9BACT</name>
<dbReference type="PRINTS" id="PR00420">
    <property type="entry name" value="RNGMNOXGNASE"/>
</dbReference>
<dbReference type="EMBL" id="JAEKNQ010000010">
    <property type="protein sequence ID" value="MBJ7601902.1"/>
    <property type="molecule type" value="Genomic_DNA"/>
</dbReference>
<evidence type="ECO:0000256" key="4">
    <source>
        <dbReference type="ARBA" id="ARBA00022827"/>
    </source>
</evidence>
<dbReference type="Proteomes" id="UP000620075">
    <property type="component" value="Unassembled WGS sequence"/>
</dbReference>
<dbReference type="GO" id="GO:0016491">
    <property type="term" value="F:oxidoreductase activity"/>
    <property type="evidence" value="ECO:0007669"/>
    <property type="project" value="UniProtKB-KW"/>
</dbReference>
<comment type="cofactor">
    <cofactor evidence="1">
        <name>FAD</name>
        <dbReference type="ChEBI" id="CHEBI:57692"/>
    </cofactor>
</comment>
<dbReference type="Pfam" id="PF26311">
    <property type="entry name" value="ETF-QO_FixC_C"/>
    <property type="match status" value="1"/>
</dbReference>
<organism evidence="7 8">
    <name type="scientific">Candidatus Dormiibacter inghamiae</name>
    <dbReference type="NCBI Taxonomy" id="3127013"/>
    <lineage>
        <taxon>Bacteria</taxon>
        <taxon>Bacillati</taxon>
        <taxon>Candidatus Dormiibacterota</taxon>
        <taxon>Candidatus Dormibacteria</taxon>
        <taxon>Candidatus Dormibacterales</taxon>
        <taxon>Candidatus Dormibacteraceae</taxon>
        <taxon>Candidatus Dormiibacter</taxon>
    </lineage>
</organism>
<keyword evidence="5" id="KW-0560">Oxidoreductase</keyword>
<dbReference type="Gene3D" id="3.50.50.60">
    <property type="entry name" value="FAD/NAD(P)-binding domain"/>
    <property type="match status" value="1"/>
</dbReference>
<evidence type="ECO:0000256" key="1">
    <source>
        <dbReference type="ARBA" id="ARBA00001974"/>
    </source>
</evidence>
<evidence type="ECO:0000313" key="8">
    <source>
        <dbReference type="Proteomes" id="UP000620075"/>
    </source>
</evidence>
<dbReference type="InterPro" id="IPR039651">
    <property type="entry name" value="FixC-like"/>
</dbReference>
<reference evidence="7 8" key="1">
    <citation type="submission" date="2020-10" db="EMBL/GenBank/DDBJ databases">
        <title>Ca. Dormibacterota MAGs.</title>
        <authorList>
            <person name="Montgomery K."/>
        </authorList>
    </citation>
    <scope>NUCLEOTIDE SEQUENCE [LARGE SCALE GENOMIC DNA]</scope>
    <source>
        <strain evidence="7">SC8811_S16_3</strain>
    </source>
</reference>
<dbReference type="InterPro" id="IPR036188">
    <property type="entry name" value="FAD/NAD-bd_sf"/>
</dbReference>
<gene>
    <name evidence="7" type="ORF">JF888_01680</name>
</gene>
<keyword evidence="3" id="KW-0285">Flavoprotein</keyword>
<comment type="caution">
    <text evidence="7">The sequence shown here is derived from an EMBL/GenBank/DDBJ whole genome shotgun (WGS) entry which is preliminary data.</text>
</comment>
<dbReference type="SUPFAM" id="SSF51905">
    <property type="entry name" value="FAD/NAD(P)-binding domain"/>
    <property type="match status" value="1"/>
</dbReference>
<evidence type="ECO:0000256" key="2">
    <source>
        <dbReference type="ARBA" id="ARBA00006796"/>
    </source>
</evidence>
<evidence type="ECO:0000259" key="6">
    <source>
        <dbReference type="Pfam" id="PF26311"/>
    </source>
</evidence>
<dbReference type="PANTHER" id="PTHR43624">
    <property type="entry name" value="ELECTRON TRANSFER FLAVOPROTEIN-QUINONE OXIDOREDUCTASE YDIS-RELATED"/>
    <property type="match status" value="1"/>
</dbReference>